<sequence>MKQPNHVDGKWPESFLINKSIQPQPQQPPPIPLQLAASGNFPLSEMDLILKFNSHPPNSISWQQIEPEIITKENLIRIGVKARSPIFKHQIIVRQQQQNPQHHLQQPSLKTSQHQQQQQQQMRFQSNPDYQIKEIDCFPIVYEIYSRCPSQYWRNLNGIFIMDRGQIAIMFPRKSMTTSSSIPTAIVWLANFAYPLSTSSLRSNHWIELNESILQFDQIISIQFDSPFLFILNRKLKIFCLNIFTESHQIQLPIEMMNDHFRKFIVGNGFLIALNTNHLNPINGNLEDRFVDIAGFRDGFAILTEKQLIFLYGHCSNQVRLSFPSEFLRIDLKIMFFRTFHESFHMDRMFASKNQLILLSNNHKMFVINLDRQYEQIPTTMNTQHQFSISFLNDHRNFRQIYAHYSNNDFVIIGHDNDKKDEWQTWLATIESQSANHQSIFLRKTTLFQSISDAYAMFVNGETPNFVETFATIDNNLIICREQHRFNDPTNDESLQKFLANFPPNIIHAYLRYLHNNGIFNVDYDYFLWVRRFIDSIQSFDQLFYHSAVFSNLEQQKQKQQHGKYLVIEKLSDINTQQTEIPPTLFTPVKVEIPNQNPVTYFNPTLSSAKTSPMVAATTVRKAPIRQRILPQEKHEPTTTTIVQPIQPLLNRIEDYTQWPILNDICHYDSRFLTENLEQIFICDNGRIAIIQQLFIRNFGMMTEGQQHHQSIKPLSLMAENNYLSYRYVAWFATYVYERSPMVPWINLDHLDQSRRIVWITYDNGWLFTMDNQNCLRCRNIFVPSFTSIPAKNENDCVERFRKLFPLMGEEEWPDIKRCSTGESYTLLLTKSNELFLWKWLFNHSIISNPEKLRVWEGFLIHEEFMPTLFTVEDSDDDRQLIDIACFQHGFALLTSTLIFLFGRISPRLDFGKDYLPIIIRDTFERMINVNEQKTVNEPLKFARIFATRNRLLLLSEDGQLYYLQVDLFDGQNPNTYRLPKAHPPLLPIMSDQRMRVTDVFATNDCYSFLATMTDKYHKNRTRILVFLSRQSEQNLEFPECSFVETYGRSIPDAYSLWINGETPMLTTIPTTISLQKLQEQCQGFQNPNNPNNEIISIHNRAFYVDQLRIDLARKWPPERFTEIFSEYPINFAHAYLRYLHTGRFELDASFSQLQRRFMGDIQGIDPKLFEKMALQS</sequence>
<dbReference type="EMBL" id="SDOV01000007">
    <property type="protein sequence ID" value="KAH7639158.1"/>
    <property type="molecule type" value="Genomic_DNA"/>
</dbReference>
<comment type="caution">
    <text evidence="2">The sequence shown here is derived from an EMBL/GenBank/DDBJ whole genome shotgun (WGS) entry which is preliminary data.</text>
</comment>
<dbReference type="SUPFAM" id="SSF50985">
    <property type="entry name" value="RCC1/BLIP-II"/>
    <property type="match status" value="1"/>
</dbReference>
<dbReference type="InterPro" id="IPR009091">
    <property type="entry name" value="RCC1/BLIP-II"/>
</dbReference>
<organism evidence="2">
    <name type="scientific">Dermatophagoides farinae</name>
    <name type="common">American house dust mite</name>
    <dbReference type="NCBI Taxonomy" id="6954"/>
    <lineage>
        <taxon>Eukaryota</taxon>
        <taxon>Metazoa</taxon>
        <taxon>Ecdysozoa</taxon>
        <taxon>Arthropoda</taxon>
        <taxon>Chelicerata</taxon>
        <taxon>Arachnida</taxon>
        <taxon>Acari</taxon>
        <taxon>Acariformes</taxon>
        <taxon>Sarcoptiformes</taxon>
        <taxon>Astigmata</taxon>
        <taxon>Psoroptidia</taxon>
        <taxon>Analgoidea</taxon>
        <taxon>Pyroglyphidae</taxon>
        <taxon>Dermatophagoidinae</taxon>
        <taxon>Dermatophagoides</taxon>
    </lineage>
</organism>
<feature type="region of interest" description="Disordered" evidence="1">
    <location>
        <begin position="97"/>
        <end position="125"/>
    </location>
</feature>
<reference evidence="2" key="1">
    <citation type="submission" date="2020-06" db="EMBL/GenBank/DDBJ databases">
        <authorList>
            <person name="Ji K."/>
            <person name="Li J."/>
        </authorList>
    </citation>
    <scope>NUCLEOTIDE SEQUENCE</scope>
    <source>
        <strain evidence="2">JKM2019</strain>
        <tissue evidence="2">Whole body</tissue>
    </source>
</reference>
<dbReference type="AlphaFoldDB" id="A0A9D4SEX1"/>
<name>A0A9D4SEX1_DERFA</name>
<evidence type="ECO:0000256" key="1">
    <source>
        <dbReference type="SAM" id="MobiDB-lite"/>
    </source>
</evidence>
<proteinExistence type="predicted"/>
<protein>
    <submittedName>
        <fullName evidence="2">Uncharacterized protein</fullName>
    </submittedName>
</protein>
<accession>A0A9D4SEX1</accession>
<evidence type="ECO:0000313" key="2">
    <source>
        <dbReference type="EMBL" id="KAH7639158.1"/>
    </source>
</evidence>
<reference evidence="2" key="2">
    <citation type="journal article" date="2021" name="World Allergy Organ. J.">
        <title>Chromosome-level assembly of Dermatophagoides farinae genome and transcriptome reveals two novel allergens Der f 37 and Der f 39.</title>
        <authorList>
            <person name="Chen J."/>
            <person name="Cai Z."/>
            <person name="Fan D."/>
            <person name="Hu J."/>
            <person name="Hou Y."/>
            <person name="He Y."/>
            <person name="Zhang Z."/>
            <person name="Zhao Z."/>
            <person name="Gao P."/>
            <person name="Hu W."/>
            <person name="Sun J."/>
            <person name="Li J."/>
            <person name="Ji K."/>
        </authorList>
    </citation>
    <scope>NUCLEOTIDE SEQUENCE</scope>
    <source>
        <strain evidence="2">JKM2019</strain>
    </source>
</reference>
<gene>
    <name evidence="2" type="ORF">HUG17_3191</name>
</gene>
<dbReference type="Proteomes" id="UP000828236">
    <property type="component" value="Unassembled WGS sequence"/>
</dbReference>